<dbReference type="AlphaFoldDB" id="A0A9N9IK69"/>
<organism evidence="1 2">
    <name type="scientific">Funneliformis mosseae</name>
    <name type="common">Endomycorrhizal fungus</name>
    <name type="synonym">Glomus mosseae</name>
    <dbReference type="NCBI Taxonomy" id="27381"/>
    <lineage>
        <taxon>Eukaryota</taxon>
        <taxon>Fungi</taxon>
        <taxon>Fungi incertae sedis</taxon>
        <taxon>Mucoromycota</taxon>
        <taxon>Glomeromycotina</taxon>
        <taxon>Glomeromycetes</taxon>
        <taxon>Glomerales</taxon>
        <taxon>Glomeraceae</taxon>
        <taxon>Funneliformis</taxon>
    </lineage>
</organism>
<name>A0A9N9IK69_FUNMO</name>
<reference evidence="1" key="1">
    <citation type="submission" date="2021-06" db="EMBL/GenBank/DDBJ databases">
        <authorList>
            <person name="Kallberg Y."/>
            <person name="Tangrot J."/>
            <person name="Rosling A."/>
        </authorList>
    </citation>
    <scope>NUCLEOTIDE SEQUENCE</scope>
    <source>
        <strain evidence="1">87-6 pot B 2015</strain>
    </source>
</reference>
<evidence type="ECO:0000313" key="1">
    <source>
        <dbReference type="EMBL" id="CAG8739308.1"/>
    </source>
</evidence>
<evidence type="ECO:0000313" key="2">
    <source>
        <dbReference type="Proteomes" id="UP000789375"/>
    </source>
</evidence>
<dbReference type="Proteomes" id="UP000789375">
    <property type="component" value="Unassembled WGS sequence"/>
</dbReference>
<comment type="caution">
    <text evidence="1">The sequence shown here is derived from an EMBL/GenBank/DDBJ whole genome shotgun (WGS) entry which is preliminary data.</text>
</comment>
<proteinExistence type="predicted"/>
<sequence>TNVRFRVITELAYEKCLKNRTLQLYPYLEVGGQLCHSHYCKLVENAGLVQK</sequence>
<feature type="non-terminal residue" evidence="1">
    <location>
        <position position="1"/>
    </location>
</feature>
<keyword evidence="2" id="KW-1185">Reference proteome</keyword>
<accession>A0A9N9IK69</accession>
<dbReference type="EMBL" id="CAJVPP010019977">
    <property type="protein sequence ID" value="CAG8739308.1"/>
    <property type="molecule type" value="Genomic_DNA"/>
</dbReference>
<protein>
    <submittedName>
        <fullName evidence="1">12227_t:CDS:1</fullName>
    </submittedName>
</protein>
<gene>
    <name evidence="1" type="ORF">FMOSSE_LOCUS16052</name>
</gene>